<dbReference type="AlphaFoldDB" id="A0A9Q3FDW7"/>
<comment type="caution">
    <text evidence="2">The sequence shown here is derived from an EMBL/GenBank/DDBJ whole genome shotgun (WGS) entry which is preliminary data.</text>
</comment>
<evidence type="ECO:0000313" key="3">
    <source>
        <dbReference type="Proteomes" id="UP000765509"/>
    </source>
</evidence>
<name>A0A9Q3FDW7_9BASI</name>
<accession>A0A9Q3FDW7</accession>
<reference evidence="2" key="1">
    <citation type="submission" date="2021-03" db="EMBL/GenBank/DDBJ databases">
        <title>Draft genome sequence of rust myrtle Austropuccinia psidii MF-1, a brazilian biotype.</title>
        <authorList>
            <person name="Quecine M.C."/>
            <person name="Pachon D.M.R."/>
            <person name="Bonatelli M.L."/>
            <person name="Correr F.H."/>
            <person name="Franceschini L.M."/>
            <person name="Leite T.F."/>
            <person name="Margarido G.R.A."/>
            <person name="Almeida C.A."/>
            <person name="Ferrarezi J.A."/>
            <person name="Labate C.A."/>
        </authorList>
    </citation>
    <scope>NUCLEOTIDE SEQUENCE</scope>
    <source>
        <strain evidence="2">MF-1</strain>
    </source>
</reference>
<sequence>MEAKEQEWEFLPSFWIGTINPYLQVKKLMGPEKTQELMKGWKPMSCKGQVQKIKTCLKNQSLLSKDQKKELSQKKDNRTVEAPKASKSKNLPQKAPNISKKAPKNNQKGKQKAKYKWNKPYCQNYRISMKEKTAMDNVFNILKNLMEFKNKEEERMNQSFPKK</sequence>
<dbReference type="Proteomes" id="UP000765509">
    <property type="component" value="Unassembled WGS sequence"/>
</dbReference>
<dbReference type="EMBL" id="AVOT02040136">
    <property type="protein sequence ID" value="MBW0535311.1"/>
    <property type="molecule type" value="Genomic_DNA"/>
</dbReference>
<keyword evidence="3" id="KW-1185">Reference proteome</keyword>
<organism evidence="2 3">
    <name type="scientific">Austropuccinia psidii MF-1</name>
    <dbReference type="NCBI Taxonomy" id="1389203"/>
    <lineage>
        <taxon>Eukaryota</taxon>
        <taxon>Fungi</taxon>
        <taxon>Dikarya</taxon>
        <taxon>Basidiomycota</taxon>
        <taxon>Pucciniomycotina</taxon>
        <taxon>Pucciniomycetes</taxon>
        <taxon>Pucciniales</taxon>
        <taxon>Sphaerophragmiaceae</taxon>
        <taxon>Austropuccinia</taxon>
    </lineage>
</organism>
<feature type="region of interest" description="Disordered" evidence="1">
    <location>
        <begin position="64"/>
        <end position="115"/>
    </location>
</feature>
<evidence type="ECO:0000313" key="2">
    <source>
        <dbReference type="EMBL" id="MBW0535311.1"/>
    </source>
</evidence>
<evidence type="ECO:0000256" key="1">
    <source>
        <dbReference type="SAM" id="MobiDB-lite"/>
    </source>
</evidence>
<gene>
    <name evidence="2" type="ORF">O181_075026</name>
</gene>
<feature type="compositionally biased region" description="Basic and acidic residues" evidence="1">
    <location>
        <begin position="65"/>
        <end position="81"/>
    </location>
</feature>
<protein>
    <submittedName>
        <fullName evidence="2">Uncharacterized protein</fullName>
    </submittedName>
</protein>
<proteinExistence type="predicted"/>
<feature type="compositionally biased region" description="Basic residues" evidence="1">
    <location>
        <begin position="101"/>
        <end position="115"/>
    </location>
</feature>